<feature type="domain" description="PiggyBac transposable element-derived protein" evidence="1">
    <location>
        <begin position="129"/>
        <end position="484"/>
    </location>
</feature>
<name>A0A8S3XJY4_PARAO</name>
<dbReference type="InterPro" id="IPR029526">
    <property type="entry name" value="PGBD"/>
</dbReference>
<dbReference type="Proteomes" id="UP000691718">
    <property type="component" value="Unassembled WGS sequence"/>
</dbReference>
<accession>A0A8S3XJY4</accession>
<dbReference type="OrthoDB" id="5876240at2759"/>
<organism evidence="2 3">
    <name type="scientific">Parnassius apollo</name>
    <name type="common">Apollo butterfly</name>
    <name type="synonym">Papilio apollo</name>
    <dbReference type="NCBI Taxonomy" id="110799"/>
    <lineage>
        <taxon>Eukaryota</taxon>
        <taxon>Metazoa</taxon>
        <taxon>Ecdysozoa</taxon>
        <taxon>Arthropoda</taxon>
        <taxon>Hexapoda</taxon>
        <taxon>Insecta</taxon>
        <taxon>Pterygota</taxon>
        <taxon>Neoptera</taxon>
        <taxon>Endopterygota</taxon>
        <taxon>Lepidoptera</taxon>
        <taxon>Glossata</taxon>
        <taxon>Ditrysia</taxon>
        <taxon>Papilionoidea</taxon>
        <taxon>Papilionidae</taxon>
        <taxon>Parnassiinae</taxon>
        <taxon>Parnassini</taxon>
        <taxon>Parnassius</taxon>
        <taxon>Parnassius</taxon>
    </lineage>
</organism>
<dbReference type="PANTHER" id="PTHR46599">
    <property type="entry name" value="PIGGYBAC TRANSPOSABLE ELEMENT-DERIVED PROTEIN 4"/>
    <property type="match status" value="1"/>
</dbReference>
<reference evidence="2" key="1">
    <citation type="submission" date="2021-04" db="EMBL/GenBank/DDBJ databases">
        <authorList>
            <person name="Tunstrom K."/>
        </authorList>
    </citation>
    <scope>NUCLEOTIDE SEQUENCE</scope>
</reference>
<gene>
    <name evidence="2" type="ORF">PAPOLLO_LOCUS18279</name>
</gene>
<proteinExistence type="predicted"/>
<dbReference type="AlphaFoldDB" id="A0A8S3XJY4"/>
<sequence length="595" mass="69049">MEIFSSKNFEEIQVDMEDFDFTQEDLRALTLLETSIIQQNEQDNQSDLELSDSNEEQLHIPKKRRRLIIQSDSESESDSVRNYVTANITASDRVSKKWSRPRRQQPSIIPFTETSGMNKEFSTILKEADPGAFYSLLVSDEIFDMIVEQTNLFALQSCESRNVKPSSRSHAWKPTDRHEIKRFFGLILYMGLVRLPKLSYYWSKDKILGQTFPRTVMSRNRFEIILQYLHFSDNETANKSDRISKIRPIIDMVNNTFQKYYSPKEDICVDESQVPFRGRIVFRQYNKSKRHKYGLKLFKLCTIPGYTCKFSLYGGKNIDTVNTTPTSVVMSLCSQILNKGHTLATDNWYTSLELAYNLLEHQTHLIGTIRKNRRGLPKDVVEAKLQKGEFMAMENEDGITILKWKDKRDVMMLSTKHSDKMSTIAKKGKQITKPKVILDYNKSKGSVDMSDQMSSYSSPLRKTIKWYRKLGIEILLNTAVVNAWIMFTETRNTKMSIVEFRKSLVDYLTSSSDSQQTESGVTVSRPKRLKHELLTKTGTVRNTRRFCVHCYKDMVKQFGRKLAKNKAKKVNTFCAQCDGNPHICLSCFNKIHRYV</sequence>
<evidence type="ECO:0000259" key="1">
    <source>
        <dbReference type="Pfam" id="PF13843"/>
    </source>
</evidence>
<evidence type="ECO:0000313" key="3">
    <source>
        <dbReference type="Proteomes" id="UP000691718"/>
    </source>
</evidence>
<dbReference type="EMBL" id="CAJQZP010001172">
    <property type="protein sequence ID" value="CAG5025108.1"/>
    <property type="molecule type" value="Genomic_DNA"/>
</dbReference>
<evidence type="ECO:0000313" key="2">
    <source>
        <dbReference type="EMBL" id="CAG5025108.1"/>
    </source>
</evidence>
<dbReference type="PANTHER" id="PTHR46599:SF3">
    <property type="entry name" value="PIGGYBAC TRANSPOSABLE ELEMENT-DERIVED PROTEIN 4"/>
    <property type="match status" value="1"/>
</dbReference>
<comment type="caution">
    <text evidence="2">The sequence shown here is derived from an EMBL/GenBank/DDBJ whole genome shotgun (WGS) entry which is preliminary data.</text>
</comment>
<protein>
    <submittedName>
        <fullName evidence="2">(apollo) hypothetical protein</fullName>
    </submittedName>
</protein>
<keyword evidence="3" id="KW-1185">Reference proteome</keyword>
<dbReference type="Pfam" id="PF13843">
    <property type="entry name" value="DDE_Tnp_1_7"/>
    <property type="match status" value="1"/>
</dbReference>